<evidence type="ECO:0000313" key="4">
    <source>
        <dbReference type="Proteomes" id="UP000295008"/>
    </source>
</evidence>
<organism evidence="3 4">
    <name type="scientific">Hydrogenispora ethanolica</name>
    <dbReference type="NCBI Taxonomy" id="1082276"/>
    <lineage>
        <taxon>Bacteria</taxon>
        <taxon>Bacillati</taxon>
        <taxon>Bacillota</taxon>
        <taxon>Hydrogenispora</taxon>
    </lineage>
</organism>
<evidence type="ECO:0000259" key="1">
    <source>
        <dbReference type="Pfam" id="PF08241"/>
    </source>
</evidence>
<dbReference type="Proteomes" id="UP000295008">
    <property type="component" value="Unassembled WGS sequence"/>
</dbReference>
<dbReference type="Pfam" id="PF12728">
    <property type="entry name" value="HTH_17"/>
    <property type="match status" value="1"/>
</dbReference>
<dbReference type="InterPro" id="IPR010093">
    <property type="entry name" value="SinI_DNA-bd"/>
</dbReference>
<sequence length="282" mass="31037">MTGTETPEPMKDVLTLEEASQLFQVSTKTFLKMLREENVPARKVGREWRFSRTALLNWVAQGNSRDYAAVEDEGKAYFSKVAPVYDEMRKGSYDGALREMVVDAFPPAPGSQVADLGTGTGYLAKHLARFAEKVTAVDLSTAMLEVAGYELNQAGLDNVALLEGDAHDLPLADASQDQVFANLLLHHLLEPSLAIKEMFRVLKPGGRVVISDAQAHHHQWLKQEKFDVWLGFDAAEIRQWLEAAGFGEVQVSALNCHCRTANKAGQTVEIPMFLATGIKPAP</sequence>
<proteinExistence type="predicted"/>
<feature type="domain" description="Methyltransferase type 11" evidence="1">
    <location>
        <begin position="115"/>
        <end position="210"/>
    </location>
</feature>
<dbReference type="GO" id="GO:0008757">
    <property type="term" value="F:S-adenosylmethionine-dependent methyltransferase activity"/>
    <property type="evidence" value="ECO:0007669"/>
    <property type="project" value="InterPro"/>
</dbReference>
<comment type="caution">
    <text evidence="3">The sequence shown here is derived from an EMBL/GenBank/DDBJ whole genome shotgun (WGS) entry which is preliminary data.</text>
</comment>
<dbReference type="InterPro" id="IPR013216">
    <property type="entry name" value="Methyltransf_11"/>
</dbReference>
<dbReference type="Gene3D" id="3.40.50.150">
    <property type="entry name" value="Vaccinia Virus protein VP39"/>
    <property type="match status" value="1"/>
</dbReference>
<dbReference type="SUPFAM" id="SSF53335">
    <property type="entry name" value="S-adenosyl-L-methionine-dependent methyltransferases"/>
    <property type="match status" value="1"/>
</dbReference>
<dbReference type="CDD" id="cd02440">
    <property type="entry name" value="AdoMet_MTases"/>
    <property type="match status" value="1"/>
</dbReference>
<reference evidence="3 4" key="1">
    <citation type="submission" date="2019-03" db="EMBL/GenBank/DDBJ databases">
        <title>Genomic Encyclopedia of Type Strains, Phase IV (KMG-IV): sequencing the most valuable type-strain genomes for metagenomic binning, comparative biology and taxonomic classification.</title>
        <authorList>
            <person name="Goeker M."/>
        </authorList>
    </citation>
    <scope>NUCLEOTIDE SEQUENCE [LARGE SCALE GENOMIC DNA]</scope>
    <source>
        <strain evidence="3 4">LX-B</strain>
    </source>
</reference>
<dbReference type="GO" id="GO:0003677">
    <property type="term" value="F:DNA binding"/>
    <property type="evidence" value="ECO:0007669"/>
    <property type="project" value="InterPro"/>
</dbReference>
<evidence type="ECO:0000313" key="3">
    <source>
        <dbReference type="EMBL" id="TCL63291.1"/>
    </source>
</evidence>
<feature type="domain" description="Helix-turn-helix" evidence="2">
    <location>
        <begin position="13"/>
        <end position="61"/>
    </location>
</feature>
<keyword evidence="4" id="KW-1185">Reference proteome</keyword>
<gene>
    <name evidence="3" type="ORF">EDC14_10219</name>
</gene>
<dbReference type="InterPro" id="IPR029063">
    <property type="entry name" value="SAM-dependent_MTases_sf"/>
</dbReference>
<dbReference type="EMBL" id="SLUN01000021">
    <property type="protein sequence ID" value="TCL63291.1"/>
    <property type="molecule type" value="Genomic_DNA"/>
</dbReference>
<dbReference type="Pfam" id="PF08241">
    <property type="entry name" value="Methyltransf_11"/>
    <property type="match status" value="1"/>
</dbReference>
<name>A0A4R1RBV7_HYDET</name>
<evidence type="ECO:0000259" key="2">
    <source>
        <dbReference type="Pfam" id="PF12728"/>
    </source>
</evidence>
<dbReference type="RefSeq" id="WP_165908066.1">
    <property type="nucleotide sequence ID" value="NZ_SLUN01000021.1"/>
</dbReference>
<protein>
    <submittedName>
        <fullName evidence="3">Excisionase family DNA binding protein</fullName>
    </submittedName>
</protein>
<dbReference type="AlphaFoldDB" id="A0A4R1RBV7"/>
<dbReference type="NCBIfam" id="TIGR01764">
    <property type="entry name" value="excise"/>
    <property type="match status" value="1"/>
</dbReference>
<accession>A0A4R1RBV7</accession>
<dbReference type="PANTHER" id="PTHR43591">
    <property type="entry name" value="METHYLTRANSFERASE"/>
    <property type="match status" value="1"/>
</dbReference>
<dbReference type="InterPro" id="IPR041657">
    <property type="entry name" value="HTH_17"/>
</dbReference>